<name>A0A2K5AT21_9ARCH</name>
<dbReference type="AlphaFoldDB" id="A0A2K5AT21"/>
<sequence>MVNFKLVVGNKDGKSTTYEIKDDQAKPLLGLRIGDVFDATVIGLPGKIRITGGSDKAGVPMRPDVHGAVKKYVLLTKGIGLRKARKGERVRKLVRGNVISEDIYQINAVLVEEVKSDKREGGGEGQVQGQATKEQEQEQNAQQTN</sequence>
<dbReference type="SMART" id="SM01405">
    <property type="entry name" value="Ribosomal_S6e"/>
    <property type="match status" value="1"/>
</dbReference>
<dbReference type="InterPro" id="IPR001377">
    <property type="entry name" value="Ribosomal_eS6"/>
</dbReference>
<dbReference type="GO" id="GO:0003735">
    <property type="term" value="F:structural constituent of ribosome"/>
    <property type="evidence" value="ECO:0007669"/>
    <property type="project" value="InterPro"/>
</dbReference>
<keyword evidence="3 4" id="KW-0687">Ribonucleoprotein</keyword>
<dbReference type="GO" id="GO:1990904">
    <property type="term" value="C:ribonucleoprotein complex"/>
    <property type="evidence" value="ECO:0007669"/>
    <property type="project" value="UniProtKB-KW"/>
</dbReference>
<protein>
    <recommendedName>
        <fullName evidence="4">Small ribosomal subunit protein eS6</fullName>
    </recommendedName>
</protein>
<organism evidence="6 7">
    <name type="scientific">Candidatus Nitrosocaldus cavascurensis</name>
    <dbReference type="NCBI Taxonomy" id="2058097"/>
    <lineage>
        <taxon>Archaea</taxon>
        <taxon>Nitrososphaerota</taxon>
        <taxon>Nitrososphaeria</taxon>
        <taxon>Candidatus Nitrosocaldales</taxon>
        <taxon>Candidatus Nitrosocaldaceae</taxon>
        <taxon>Candidatus Nitrosocaldus</taxon>
    </lineage>
</organism>
<dbReference type="EMBL" id="LT981265">
    <property type="protein sequence ID" value="SPC34796.1"/>
    <property type="molecule type" value="Genomic_DNA"/>
</dbReference>
<gene>
    <name evidence="4 6" type="primary">rps6e</name>
    <name evidence="6" type="ORF">NCAV_1633</name>
</gene>
<dbReference type="HAMAP" id="MF_00512">
    <property type="entry name" value="Ribosomal_eS6"/>
    <property type="match status" value="1"/>
</dbReference>
<evidence type="ECO:0000256" key="1">
    <source>
        <dbReference type="ARBA" id="ARBA00009312"/>
    </source>
</evidence>
<feature type="region of interest" description="Disordered" evidence="5">
    <location>
        <begin position="117"/>
        <end position="145"/>
    </location>
</feature>
<dbReference type="PROSITE" id="PS00578">
    <property type="entry name" value="RIBOSOMAL_S6E"/>
    <property type="match status" value="1"/>
</dbReference>
<dbReference type="KEGG" id="ncv:NCAV_1633"/>
<reference evidence="7" key="1">
    <citation type="submission" date="2018-01" db="EMBL/GenBank/DDBJ databases">
        <authorList>
            <person name="Kerou L M."/>
        </authorList>
    </citation>
    <scope>NUCLEOTIDE SEQUENCE [LARGE SCALE GENOMIC DNA]</scope>
    <source>
        <strain evidence="7">SCU2</strain>
    </source>
</reference>
<dbReference type="Pfam" id="PF01092">
    <property type="entry name" value="Ribosomal_S6e"/>
    <property type="match status" value="1"/>
</dbReference>
<proteinExistence type="inferred from homology"/>
<evidence type="ECO:0000256" key="2">
    <source>
        <dbReference type="ARBA" id="ARBA00022980"/>
    </source>
</evidence>
<dbReference type="PANTHER" id="PTHR11502">
    <property type="entry name" value="40S RIBOSOMAL PROTEIN S6"/>
    <property type="match status" value="1"/>
</dbReference>
<keyword evidence="2 4" id="KW-0689">Ribosomal protein</keyword>
<evidence type="ECO:0000313" key="6">
    <source>
        <dbReference type="EMBL" id="SPC34796.1"/>
    </source>
</evidence>
<evidence type="ECO:0000313" key="7">
    <source>
        <dbReference type="Proteomes" id="UP000236248"/>
    </source>
</evidence>
<dbReference type="InterPro" id="IPR020924">
    <property type="entry name" value="Ribosomal_eS6_arc"/>
</dbReference>
<comment type="similarity">
    <text evidence="1 4">Belongs to the eukaryotic ribosomal protein eS6 family.</text>
</comment>
<keyword evidence="7" id="KW-1185">Reference proteome</keyword>
<evidence type="ECO:0000256" key="4">
    <source>
        <dbReference type="HAMAP-Rule" id="MF_00512"/>
    </source>
</evidence>
<evidence type="ECO:0000256" key="3">
    <source>
        <dbReference type="ARBA" id="ARBA00023274"/>
    </source>
</evidence>
<dbReference type="GeneID" id="41595625"/>
<dbReference type="InterPro" id="IPR018282">
    <property type="entry name" value="Ribosomal_eS6_CS"/>
</dbReference>
<dbReference type="GO" id="GO:0005840">
    <property type="term" value="C:ribosome"/>
    <property type="evidence" value="ECO:0007669"/>
    <property type="project" value="UniProtKB-KW"/>
</dbReference>
<accession>A0A2K5AT21</accession>
<dbReference type="Proteomes" id="UP000236248">
    <property type="component" value="Chromosome NCAV"/>
</dbReference>
<feature type="compositionally biased region" description="Low complexity" evidence="5">
    <location>
        <begin position="127"/>
        <end position="145"/>
    </location>
</feature>
<dbReference type="RefSeq" id="WP_103286605.1">
    <property type="nucleotide sequence ID" value="NZ_LT981265.1"/>
</dbReference>
<evidence type="ECO:0000256" key="5">
    <source>
        <dbReference type="SAM" id="MobiDB-lite"/>
    </source>
</evidence>
<dbReference type="GO" id="GO:0006412">
    <property type="term" value="P:translation"/>
    <property type="evidence" value="ECO:0007669"/>
    <property type="project" value="UniProtKB-UniRule"/>
</dbReference>